<protein>
    <submittedName>
        <fullName evidence="1">Late blight resistance protein-like protein R1A-3</fullName>
    </submittedName>
</protein>
<dbReference type="Proteomes" id="UP001604277">
    <property type="component" value="Unassembled WGS sequence"/>
</dbReference>
<organism evidence="1 2">
    <name type="scientific">Forsythia ovata</name>
    <dbReference type="NCBI Taxonomy" id="205694"/>
    <lineage>
        <taxon>Eukaryota</taxon>
        <taxon>Viridiplantae</taxon>
        <taxon>Streptophyta</taxon>
        <taxon>Embryophyta</taxon>
        <taxon>Tracheophyta</taxon>
        <taxon>Spermatophyta</taxon>
        <taxon>Magnoliopsida</taxon>
        <taxon>eudicotyledons</taxon>
        <taxon>Gunneridae</taxon>
        <taxon>Pentapetalae</taxon>
        <taxon>asterids</taxon>
        <taxon>lamiids</taxon>
        <taxon>Lamiales</taxon>
        <taxon>Oleaceae</taxon>
        <taxon>Forsythieae</taxon>
        <taxon>Forsythia</taxon>
    </lineage>
</organism>
<gene>
    <name evidence="1" type="ORF">Fot_06980</name>
</gene>
<dbReference type="EMBL" id="JBFOLJ010000002">
    <property type="protein sequence ID" value="KAL2553361.1"/>
    <property type="molecule type" value="Genomic_DNA"/>
</dbReference>
<evidence type="ECO:0000313" key="1">
    <source>
        <dbReference type="EMBL" id="KAL2553361.1"/>
    </source>
</evidence>
<sequence>MSIKRRGRGMAPSTYNLRRLLEYRSKKERLEHQIHLPGGVTPKTAVVSLFIVDSLLDDLKDLMNHKDDRIVYVKDQMTTILDELMLLRSLLADMEGPAASRA</sequence>
<comment type="caution">
    <text evidence="1">The sequence shown here is derived from an EMBL/GenBank/DDBJ whole genome shotgun (WGS) entry which is preliminary data.</text>
</comment>
<dbReference type="AlphaFoldDB" id="A0ABD1WUI7"/>
<evidence type="ECO:0000313" key="2">
    <source>
        <dbReference type="Proteomes" id="UP001604277"/>
    </source>
</evidence>
<proteinExistence type="predicted"/>
<reference evidence="2" key="1">
    <citation type="submission" date="2024-07" db="EMBL/GenBank/DDBJ databases">
        <title>Two chromosome-level genome assemblies of Korean endemic species Abeliophyllum distichum and Forsythia ovata (Oleaceae).</title>
        <authorList>
            <person name="Jang H."/>
        </authorList>
    </citation>
    <scope>NUCLEOTIDE SEQUENCE [LARGE SCALE GENOMIC DNA]</scope>
</reference>
<name>A0ABD1WUI7_9LAMI</name>
<accession>A0ABD1WUI7</accession>
<keyword evidence="2" id="KW-1185">Reference proteome</keyword>